<evidence type="ECO:0000259" key="4">
    <source>
        <dbReference type="PROSITE" id="PS50026"/>
    </source>
</evidence>
<accession>A0A913WTK6</accession>
<evidence type="ECO:0000313" key="6">
    <source>
        <dbReference type="Proteomes" id="UP000887567"/>
    </source>
</evidence>
<organism evidence="5 6">
    <name type="scientific">Exaiptasia diaphana</name>
    <name type="common">Tropical sea anemone</name>
    <name type="synonym">Aiptasia pulchella</name>
    <dbReference type="NCBI Taxonomy" id="2652724"/>
    <lineage>
        <taxon>Eukaryota</taxon>
        <taxon>Metazoa</taxon>
        <taxon>Cnidaria</taxon>
        <taxon>Anthozoa</taxon>
        <taxon>Hexacorallia</taxon>
        <taxon>Actiniaria</taxon>
        <taxon>Aiptasiidae</taxon>
        <taxon>Exaiptasia</taxon>
    </lineage>
</organism>
<dbReference type="AlphaFoldDB" id="A0A913WTK6"/>
<name>A0A913WTK6_EXADI</name>
<protein>
    <recommendedName>
        <fullName evidence="4">EGF-like domain-containing protein</fullName>
    </recommendedName>
</protein>
<comment type="caution">
    <text evidence="2">Lacks conserved residue(s) required for the propagation of feature annotation.</text>
</comment>
<dbReference type="EnsemblMetazoa" id="XM_021038250.1">
    <property type="protein sequence ID" value="XP_020893909.1"/>
    <property type="gene ID" value="LOC110233006"/>
</dbReference>
<dbReference type="Gene3D" id="2.10.25.10">
    <property type="entry name" value="Laminin"/>
    <property type="match status" value="1"/>
</dbReference>
<evidence type="ECO:0000256" key="3">
    <source>
        <dbReference type="SAM" id="SignalP"/>
    </source>
</evidence>
<comment type="similarity">
    <text evidence="1">Belongs to the EGF domain peptide family.</text>
</comment>
<dbReference type="GeneID" id="110233006"/>
<evidence type="ECO:0000256" key="1">
    <source>
        <dbReference type="ARBA" id="ARBA00006373"/>
    </source>
</evidence>
<keyword evidence="2" id="KW-0245">EGF-like domain</keyword>
<reference evidence="5" key="1">
    <citation type="submission" date="2022-11" db="UniProtKB">
        <authorList>
            <consortium name="EnsemblMetazoa"/>
        </authorList>
    </citation>
    <scope>IDENTIFICATION</scope>
</reference>
<evidence type="ECO:0000313" key="5">
    <source>
        <dbReference type="EnsemblMetazoa" id="XP_020893909.1"/>
    </source>
</evidence>
<evidence type="ECO:0000256" key="2">
    <source>
        <dbReference type="PROSITE-ProRule" id="PRU00076"/>
    </source>
</evidence>
<dbReference type="PROSITE" id="PS50026">
    <property type="entry name" value="EGF_3"/>
    <property type="match status" value="1"/>
</dbReference>
<keyword evidence="6" id="KW-1185">Reference proteome</keyword>
<feature type="chain" id="PRO_5037587278" description="EGF-like domain-containing protein" evidence="3">
    <location>
        <begin position="23"/>
        <end position="174"/>
    </location>
</feature>
<sequence length="174" mass="19402">MKAVQLSIIVIMAFIHLAKVHSSDITCSSKFKRVSPGSLKANDVKSGQDLLPKMLFTDRDETSSVYSNKNVKWNDWNNYLEDIACRCAESAAKNGYQYFGIQFYGECWSGPFNQGNAVLSSVISDKCLGKDYKKCSDFAEYCVGRADTILIYKQQIDVDDCANKPCQNGGECID</sequence>
<dbReference type="InterPro" id="IPR000742">
    <property type="entry name" value="EGF"/>
</dbReference>
<feature type="signal peptide" evidence="3">
    <location>
        <begin position="1"/>
        <end position="22"/>
    </location>
</feature>
<dbReference type="KEGG" id="epa:110233006"/>
<dbReference type="OrthoDB" id="5956396at2759"/>
<dbReference type="RefSeq" id="XP_020893909.1">
    <property type="nucleotide sequence ID" value="XM_021038250.1"/>
</dbReference>
<proteinExistence type="inferred from homology"/>
<keyword evidence="3" id="KW-0732">Signal</keyword>
<dbReference type="Proteomes" id="UP000887567">
    <property type="component" value="Unplaced"/>
</dbReference>
<feature type="domain" description="EGF-like" evidence="4">
    <location>
        <begin position="157"/>
        <end position="174"/>
    </location>
</feature>